<reference evidence="2 3" key="1">
    <citation type="journal article" date="2019" name="Int. J. Syst. Evol. Microbiol.">
        <title>The Global Catalogue of Microorganisms (GCM) 10K type strain sequencing project: providing services to taxonomists for standard genome sequencing and annotation.</title>
        <authorList>
            <consortium name="The Broad Institute Genomics Platform"/>
            <consortium name="The Broad Institute Genome Sequencing Center for Infectious Disease"/>
            <person name="Wu L."/>
            <person name="Ma J."/>
        </authorList>
    </citation>
    <scope>NUCLEOTIDE SEQUENCE [LARGE SCALE GENOMIC DNA]</scope>
    <source>
        <strain evidence="2 3">JCM 13002</strain>
    </source>
</reference>
<dbReference type="EMBL" id="BAAALD010000110">
    <property type="protein sequence ID" value="GAA1118806.1"/>
    <property type="molecule type" value="Genomic_DNA"/>
</dbReference>
<dbReference type="Gene3D" id="3.20.20.80">
    <property type="entry name" value="Glycosidases"/>
    <property type="match status" value="1"/>
</dbReference>
<proteinExistence type="predicted"/>
<accession>A0ABN1U4L7</accession>
<dbReference type="SUPFAM" id="SSF51445">
    <property type="entry name" value="(Trans)glycosidases"/>
    <property type="match status" value="1"/>
</dbReference>
<dbReference type="Proteomes" id="UP001499987">
    <property type="component" value="Unassembled WGS sequence"/>
</dbReference>
<dbReference type="InterPro" id="IPR017853">
    <property type="entry name" value="GH"/>
</dbReference>
<comment type="caution">
    <text evidence="2">The sequence shown here is derived from an EMBL/GenBank/DDBJ whole genome shotgun (WGS) entry which is preliminary data.</text>
</comment>
<feature type="region of interest" description="Disordered" evidence="1">
    <location>
        <begin position="41"/>
        <end position="143"/>
    </location>
</feature>
<feature type="compositionally biased region" description="Basic residues" evidence="1">
    <location>
        <begin position="117"/>
        <end position="135"/>
    </location>
</feature>
<evidence type="ECO:0000313" key="2">
    <source>
        <dbReference type="EMBL" id="GAA1118806.1"/>
    </source>
</evidence>
<evidence type="ECO:0000313" key="3">
    <source>
        <dbReference type="Proteomes" id="UP001499987"/>
    </source>
</evidence>
<gene>
    <name evidence="2" type="ORF">GCM10009663_68460</name>
</gene>
<sequence length="375" mass="40780">MSFARCFVPGSIATARPASADGRPGFRSRPIHLHRSTNVRPTVDAGIRPSPPFRSAFTPTRCHGSRPLTAGPGRAGVPARPHPHRRHPCPHPAPVHHPAPAAPAPARPADRRPAADRHRRHHGHGHGHGRVRRRPAAADPAGRPVHPAAWDDLAGFTDAPAGGSVYYELASGTWVSTAHRDYATFLASQGPTIRIGISWKDNPPGYTGGDRAARSRAVTQELADGQYADRFTTLIDFVNRYPAATFLLRIDYEVSSAYHCTDASCSSYKGAFARIRSLVDGRRRQADVGYVYHPVRGEYAQLYPGDGQVDRIGVSVFAHEPCLPIHDRGYLWNGTPPTNYDTAALQCRNPYIGTDGWGNPAAVWQNWTTTATCSA</sequence>
<keyword evidence="3" id="KW-1185">Reference proteome</keyword>
<evidence type="ECO:0000256" key="1">
    <source>
        <dbReference type="SAM" id="MobiDB-lite"/>
    </source>
</evidence>
<protein>
    <recommendedName>
        <fullName evidence="4">GH26 domain-containing protein</fullName>
    </recommendedName>
</protein>
<name>A0ABN1U4L7_9ACTN</name>
<organism evidence="2 3">
    <name type="scientific">Kitasatospora arboriphila</name>
    <dbReference type="NCBI Taxonomy" id="258052"/>
    <lineage>
        <taxon>Bacteria</taxon>
        <taxon>Bacillati</taxon>
        <taxon>Actinomycetota</taxon>
        <taxon>Actinomycetes</taxon>
        <taxon>Kitasatosporales</taxon>
        <taxon>Streptomycetaceae</taxon>
        <taxon>Kitasatospora</taxon>
    </lineage>
</organism>
<feature type="compositionally biased region" description="Pro residues" evidence="1">
    <location>
        <begin position="90"/>
        <end position="106"/>
    </location>
</feature>
<evidence type="ECO:0008006" key="4">
    <source>
        <dbReference type="Google" id="ProtNLM"/>
    </source>
</evidence>
<dbReference type="RefSeq" id="WP_344627621.1">
    <property type="nucleotide sequence ID" value="NZ_BAAALD010000110.1"/>
</dbReference>